<gene>
    <name evidence="1" type="ORF">D5086_033487</name>
</gene>
<accession>A0ACC4AGX9</accession>
<keyword evidence="2" id="KW-1185">Reference proteome</keyword>
<reference evidence="1 2" key="1">
    <citation type="journal article" date="2024" name="Plant Biotechnol. J.">
        <title>Genome and CRISPR/Cas9 system of a widespread forest tree (Populus alba) in the world.</title>
        <authorList>
            <person name="Liu Y.J."/>
            <person name="Jiang P.F."/>
            <person name="Han X.M."/>
            <person name="Li X.Y."/>
            <person name="Wang H.M."/>
            <person name="Wang Y.J."/>
            <person name="Wang X.X."/>
            <person name="Zeng Q.Y."/>
        </authorList>
    </citation>
    <scope>NUCLEOTIDE SEQUENCE [LARGE SCALE GENOMIC DNA]</scope>
    <source>
        <strain evidence="2">cv. PAL-ZL1</strain>
    </source>
</reference>
<protein>
    <submittedName>
        <fullName evidence="1">Uncharacterized protein</fullName>
    </submittedName>
</protein>
<dbReference type="Proteomes" id="UP000309997">
    <property type="component" value="Unassembled WGS sequence"/>
</dbReference>
<comment type="caution">
    <text evidence="1">The sequence shown here is derived from an EMBL/GenBank/DDBJ whole genome shotgun (WGS) entry which is preliminary data.</text>
</comment>
<organism evidence="1 2">
    <name type="scientific">Populus alba</name>
    <name type="common">White poplar</name>
    <dbReference type="NCBI Taxonomy" id="43335"/>
    <lineage>
        <taxon>Eukaryota</taxon>
        <taxon>Viridiplantae</taxon>
        <taxon>Streptophyta</taxon>
        <taxon>Embryophyta</taxon>
        <taxon>Tracheophyta</taxon>
        <taxon>Spermatophyta</taxon>
        <taxon>Magnoliopsida</taxon>
        <taxon>eudicotyledons</taxon>
        <taxon>Gunneridae</taxon>
        <taxon>Pentapetalae</taxon>
        <taxon>rosids</taxon>
        <taxon>fabids</taxon>
        <taxon>Malpighiales</taxon>
        <taxon>Salicaceae</taxon>
        <taxon>Saliceae</taxon>
        <taxon>Populus</taxon>
    </lineage>
</organism>
<dbReference type="EMBL" id="RCHU02000019">
    <property type="protein sequence ID" value="KAL3565441.1"/>
    <property type="molecule type" value="Genomic_DNA"/>
</dbReference>
<name>A0ACC4AGX9_POPAL</name>
<proteinExistence type="predicted"/>
<evidence type="ECO:0000313" key="1">
    <source>
        <dbReference type="EMBL" id="KAL3565441.1"/>
    </source>
</evidence>
<evidence type="ECO:0000313" key="2">
    <source>
        <dbReference type="Proteomes" id="UP000309997"/>
    </source>
</evidence>
<sequence>MPRSFLSMFNKVDETVAFLMPLFLAFHFCPLLALHAAEHAKILFLTNTTSQTLHVTNAHCCPVSVSSLSPSFFPDDLIKTLIDYGKELENLSPSTIAGYGQETNRNFGCSKEFGINRMISLGICALAQNNCNPQRRGGADDNASEDFLAC</sequence>